<evidence type="ECO:0000259" key="2">
    <source>
        <dbReference type="Pfam" id="PF00850"/>
    </source>
</evidence>
<dbReference type="AlphaFoldDB" id="A0A9D3NPI3"/>
<accession>A0A9D3NPI3</accession>
<evidence type="ECO:0000256" key="1">
    <source>
        <dbReference type="SAM" id="MobiDB-lite"/>
    </source>
</evidence>
<dbReference type="EMBL" id="JAHKSW010000011">
    <property type="protein sequence ID" value="KAG7326124.1"/>
    <property type="molecule type" value="Genomic_DNA"/>
</dbReference>
<dbReference type="GO" id="GO:0000118">
    <property type="term" value="C:histone deacetylase complex"/>
    <property type="evidence" value="ECO:0007669"/>
    <property type="project" value="TreeGrafter"/>
</dbReference>
<gene>
    <name evidence="3" type="ORF">KOW79_009525</name>
</gene>
<dbReference type="Gene3D" id="3.40.800.20">
    <property type="entry name" value="Histone deacetylase domain"/>
    <property type="match status" value="1"/>
</dbReference>
<reference evidence="3 4" key="1">
    <citation type="submission" date="2021-06" db="EMBL/GenBank/DDBJ databases">
        <title>Chromosome-level genome assembly of the red-tail catfish (Hemibagrus wyckioides).</title>
        <authorList>
            <person name="Shao F."/>
        </authorList>
    </citation>
    <scope>NUCLEOTIDE SEQUENCE [LARGE SCALE GENOMIC DNA]</scope>
    <source>
        <strain evidence="3">EC202008001</strain>
        <tissue evidence="3">Blood</tissue>
    </source>
</reference>
<protein>
    <recommendedName>
        <fullName evidence="2">Histone deacetylase domain-containing protein</fullName>
    </recommendedName>
</protein>
<comment type="caution">
    <text evidence="3">The sequence shown here is derived from an EMBL/GenBank/DDBJ whole genome shotgun (WGS) entry which is preliminary data.</text>
</comment>
<dbReference type="PANTHER" id="PTHR10625:SF42">
    <property type="entry name" value="HISTONE DEACETYLASE 7"/>
    <property type="match status" value="1"/>
</dbReference>
<dbReference type="GO" id="GO:0040029">
    <property type="term" value="P:epigenetic regulation of gene expression"/>
    <property type="evidence" value="ECO:0007669"/>
    <property type="project" value="TreeGrafter"/>
</dbReference>
<name>A0A9D3NPI3_9TELE</name>
<feature type="region of interest" description="Disordered" evidence="1">
    <location>
        <begin position="131"/>
        <end position="160"/>
    </location>
</feature>
<organism evidence="3 4">
    <name type="scientific">Hemibagrus wyckioides</name>
    <dbReference type="NCBI Taxonomy" id="337641"/>
    <lineage>
        <taxon>Eukaryota</taxon>
        <taxon>Metazoa</taxon>
        <taxon>Chordata</taxon>
        <taxon>Craniata</taxon>
        <taxon>Vertebrata</taxon>
        <taxon>Euteleostomi</taxon>
        <taxon>Actinopterygii</taxon>
        <taxon>Neopterygii</taxon>
        <taxon>Teleostei</taxon>
        <taxon>Ostariophysi</taxon>
        <taxon>Siluriformes</taxon>
        <taxon>Bagridae</taxon>
        <taxon>Hemibagrus</taxon>
    </lineage>
</organism>
<dbReference type="InterPro" id="IPR037138">
    <property type="entry name" value="His_deacetylse_dom_sf"/>
</dbReference>
<dbReference type="OrthoDB" id="424012at2759"/>
<dbReference type="InterPro" id="IPR023801">
    <property type="entry name" value="His_deacetylse_dom"/>
</dbReference>
<proteinExistence type="predicted"/>
<feature type="region of interest" description="Disordered" evidence="1">
    <location>
        <begin position="583"/>
        <end position="607"/>
    </location>
</feature>
<feature type="domain" description="Histone deacetylase" evidence="2">
    <location>
        <begin position="272"/>
        <end position="507"/>
    </location>
</feature>
<dbReference type="PANTHER" id="PTHR10625">
    <property type="entry name" value="HISTONE DEACETYLASE HDAC1-RELATED"/>
    <property type="match status" value="1"/>
</dbReference>
<dbReference type="Pfam" id="PF00850">
    <property type="entry name" value="Hist_deacetyl"/>
    <property type="match status" value="1"/>
</dbReference>
<evidence type="ECO:0000313" key="4">
    <source>
        <dbReference type="Proteomes" id="UP000824219"/>
    </source>
</evidence>
<keyword evidence="4" id="KW-1185">Reference proteome</keyword>
<dbReference type="SUPFAM" id="SSF52768">
    <property type="entry name" value="Arginase/deacetylase"/>
    <property type="match status" value="1"/>
</dbReference>
<dbReference type="Proteomes" id="UP000824219">
    <property type="component" value="Linkage Group LG11"/>
</dbReference>
<dbReference type="GO" id="GO:0004407">
    <property type="term" value="F:histone deacetylase activity"/>
    <property type="evidence" value="ECO:0007669"/>
    <property type="project" value="TreeGrafter"/>
</dbReference>
<feature type="compositionally biased region" description="Basic and acidic residues" evidence="1">
    <location>
        <begin position="590"/>
        <end position="600"/>
    </location>
</feature>
<evidence type="ECO:0000313" key="3">
    <source>
        <dbReference type="EMBL" id="KAG7326124.1"/>
    </source>
</evidence>
<sequence length="607" mass="67616">MSTACLSPFPGSDGESLRVIAAGFNSPQLTSLQPPAPPEVSIRIRQHRPLQSCQSQPLILNELPRRNFQNHSLKIPGRTSHTKQTVVCENVLCKMLSQRLCVIPGVNQCQQHHLQAEERMQEKGKGETFMIGDDSSMSSSDDFWEEPKSKEWSSSSSQHKWRHRPAFRIHNRGHQSLRHTHSSPSFSCNAADSTPDHTHGTGLAYDPKIMTQHCICGDVRCKIKHAPRIPLVFNTLRENGVINQCKWITGSNEDFHREVVKRPFQKRLFASFGANPLTDQHLSALRVAAGSVMNLMMLITQGQLKNGFAIVQADRKDASCSSHCTAVADCSPVAIATKLLQQKHDKRRILILHWDVHHCNSTQEMFYTDPNILHISLHRYGNAPLSTVGGRPDEVGQGDGEGFNVNVEWSCDRDPHIGDAEYLAAFRTVIRPIARQFCPEFILISTEFNSVDGHPESQRGPRVSAQCFGLLTQNLMELCGGRVIVVLERGHDVTPVCEASTACVSALLEKKVVDLSEDVLMKKPCAAAVQSLYKVLEIHSQYWSSVRALIHTVGESWLQTEGKHSAQTDTASVLALLSVKTPKHTSSESWRLRGDGNEPVEHDEDQD</sequence>
<dbReference type="InterPro" id="IPR023696">
    <property type="entry name" value="Ureohydrolase_dom_sf"/>
</dbReference>